<protein>
    <submittedName>
        <fullName evidence="1">DUF29 domain-containing protein</fullName>
    </submittedName>
</protein>
<sequence>MGSSLEEIEALGRKERQELRNLLSILIAHLLKWEFQPGKRSRSWLNTIRIQRLDTWELLEENPSLQPYLQEILPKAYMKAIALAIAETNLPTKTFPPHCPYTLEEILSDRYYPGEATNDNLME</sequence>
<dbReference type="Pfam" id="PF01724">
    <property type="entry name" value="DUF29"/>
    <property type="match status" value="1"/>
</dbReference>
<gene>
    <name evidence="1" type="ORF">VB620_20665</name>
</gene>
<dbReference type="PANTHER" id="PTHR34235">
    <property type="entry name" value="SLR1203 PROTEIN-RELATED"/>
    <property type="match status" value="1"/>
</dbReference>
<proteinExistence type="predicted"/>
<name>A0ABU5UMU9_9CYAN</name>
<accession>A0ABU5UMU9</accession>
<dbReference type="Proteomes" id="UP001302120">
    <property type="component" value="Unassembled WGS sequence"/>
</dbReference>
<dbReference type="Gene3D" id="1.20.1220.20">
    <property type="entry name" value="Uncharcterised protein PF01724"/>
    <property type="match status" value="1"/>
</dbReference>
<dbReference type="EMBL" id="JAYGHG010000061">
    <property type="protein sequence ID" value="MEA5583741.1"/>
    <property type="molecule type" value="Genomic_DNA"/>
</dbReference>
<keyword evidence="2" id="KW-1185">Reference proteome</keyword>
<organism evidence="1 2">
    <name type="scientific">Nodularia harveyana UHCC-0300</name>
    <dbReference type="NCBI Taxonomy" id="2974287"/>
    <lineage>
        <taxon>Bacteria</taxon>
        <taxon>Bacillati</taxon>
        <taxon>Cyanobacteriota</taxon>
        <taxon>Cyanophyceae</taxon>
        <taxon>Nostocales</taxon>
        <taxon>Nodulariaceae</taxon>
        <taxon>Nodularia</taxon>
    </lineage>
</organism>
<dbReference type="InterPro" id="IPR002636">
    <property type="entry name" value="DUF29"/>
</dbReference>
<evidence type="ECO:0000313" key="2">
    <source>
        <dbReference type="Proteomes" id="UP001302120"/>
    </source>
</evidence>
<comment type="caution">
    <text evidence="1">The sequence shown here is derived from an EMBL/GenBank/DDBJ whole genome shotgun (WGS) entry which is preliminary data.</text>
</comment>
<evidence type="ECO:0000313" key="1">
    <source>
        <dbReference type="EMBL" id="MEA5583741.1"/>
    </source>
</evidence>
<reference evidence="1 2" key="1">
    <citation type="submission" date="2023-12" db="EMBL/GenBank/DDBJ databases">
        <title>Baltic Sea Cyanobacteria.</title>
        <authorList>
            <person name="Delbaje E."/>
            <person name="Fewer D.P."/>
            <person name="Shishido T.K."/>
        </authorList>
    </citation>
    <scope>NUCLEOTIDE SEQUENCE [LARGE SCALE GENOMIC DNA]</scope>
    <source>
        <strain evidence="1 2">UHCC-0300</strain>
    </source>
</reference>